<gene>
    <name evidence="1" type="ORF">OXD698_LOCUS52128</name>
</gene>
<comment type="caution">
    <text evidence="1">The sequence shown here is derived from an EMBL/GenBank/DDBJ whole genome shotgun (WGS) entry which is preliminary data.</text>
</comment>
<organism evidence="1 2">
    <name type="scientific">Adineta steineri</name>
    <dbReference type="NCBI Taxonomy" id="433720"/>
    <lineage>
        <taxon>Eukaryota</taxon>
        <taxon>Metazoa</taxon>
        <taxon>Spiralia</taxon>
        <taxon>Gnathifera</taxon>
        <taxon>Rotifera</taxon>
        <taxon>Eurotatoria</taxon>
        <taxon>Bdelloidea</taxon>
        <taxon>Adinetida</taxon>
        <taxon>Adinetidae</taxon>
        <taxon>Adineta</taxon>
    </lineage>
</organism>
<accession>A0A820PU68</accession>
<evidence type="ECO:0000313" key="2">
    <source>
        <dbReference type="Proteomes" id="UP000663844"/>
    </source>
</evidence>
<proteinExistence type="predicted"/>
<dbReference type="Proteomes" id="UP000663844">
    <property type="component" value="Unassembled WGS sequence"/>
</dbReference>
<sequence>DGGRDELDDVAVDNV</sequence>
<evidence type="ECO:0000313" key="1">
    <source>
        <dbReference type="EMBL" id="CAF4412582.1"/>
    </source>
</evidence>
<protein>
    <submittedName>
        <fullName evidence="1">Uncharacterized protein</fullName>
    </submittedName>
</protein>
<dbReference type="EMBL" id="CAJOAZ010027834">
    <property type="protein sequence ID" value="CAF4412582.1"/>
    <property type="molecule type" value="Genomic_DNA"/>
</dbReference>
<name>A0A820PU68_9BILA</name>
<feature type="non-terminal residue" evidence="1">
    <location>
        <position position="1"/>
    </location>
</feature>
<reference evidence="1" key="1">
    <citation type="submission" date="2021-02" db="EMBL/GenBank/DDBJ databases">
        <authorList>
            <person name="Nowell W R."/>
        </authorList>
    </citation>
    <scope>NUCLEOTIDE SEQUENCE</scope>
</reference>